<dbReference type="EMBL" id="FOJT01000006">
    <property type="protein sequence ID" value="SFB26346.1"/>
    <property type="molecule type" value="Genomic_DNA"/>
</dbReference>
<proteinExistence type="inferred from homology"/>
<feature type="chain" id="PRO_5011755679" evidence="5">
    <location>
        <begin position="19"/>
        <end position="363"/>
    </location>
</feature>
<evidence type="ECO:0000313" key="8">
    <source>
        <dbReference type="Proteomes" id="UP000199604"/>
    </source>
</evidence>
<evidence type="ECO:0000256" key="2">
    <source>
        <dbReference type="ARBA" id="ARBA00022722"/>
    </source>
</evidence>
<dbReference type="PANTHER" id="PTHR33607:SF2">
    <property type="entry name" value="ENDONUCLEASE-1"/>
    <property type="match status" value="1"/>
</dbReference>
<organism evidence="7 8">
    <name type="scientific">Flavobacterium swingsii</name>
    <dbReference type="NCBI Taxonomy" id="498292"/>
    <lineage>
        <taxon>Bacteria</taxon>
        <taxon>Pseudomonadati</taxon>
        <taxon>Bacteroidota</taxon>
        <taxon>Flavobacteriia</taxon>
        <taxon>Flavobacteriales</taxon>
        <taxon>Flavobacteriaceae</taxon>
        <taxon>Flavobacterium</taxon>
    </lineage>
</organism>
<dbReference type="Pfam" id="PF04231">
    <property type="entry name" value="Endonuclease_1"/>
    <property type="match status" value="1"/>
</dbReference>
<dbReference type="PANTHER" id="PTHR33607">
    <property type="entry name" value="ENDONUCLEASE-1"/>
    <property type="match status" value="1"/>
</dbReference>
<evidence type="ECO:0000259" key="6">
    <source>
        <dbReference type="Pfam" id="PF18962"/>
    </source>
</evidence>
<dbReference type="GO" id="GO:0004518">
    <property type="term" value="F:nuclease activity"/>
    <property type="evidence" value="ECO:0007669"/>
    <property type="project" value="UniProtKB-KW"/>
</dbReference>
<evidence type="ECO:0000256" key="1">
    <source>
        <dbReference type="ARBA" id="ARBA00006429"/>
    </source>
</evidence>
<dbReference type="AlphaFoldDB" id="A0A1I0ZMN5"/>
<sequence length="363" mass="40673">MKKIYSLIAILIASIGFAQIPAGYYSTATGTGYTLKTQLYNIINGHTDLGYGGLWTTYQTSDRDVFTGTGYENDNTIYDIYTENPTGSIGECNYIYATDQDTGSGGGSECEFYNREHIIPQSIFSQASPMRNDAHFIPPADKRVNAVRADFPHGTVATTSWTSNNGGKLGTSAISGYVGNIFEPNSAFKGDIARMYFYFATRYENTVSGYSYEMFNNTSNQVFTPAFLNMLITWHTNDPVSQFETTRNNAIYARQNNRNPYIDHPEYVCLIWNAACALSTNSFELIADINVYPNPTNDQTVNIETENELDEIQLISVNGQIMQQISNPVRNQNKYTLENLPHGFYFLKLSSDNKSIVKKIVIN</sequence>
<accession>A0A1I0ZMN5</accession>
<dbReference type="NCBIfam" id="TIGR04183">
    <property type="entry name" value="Por_Secre_tail"/>
    <property type="match status" value="1"/>
</dbReference>
<protein>
    <submittedName>
        <fullName evidence="7">Por secretion system C-terminal sorting domain-containing protein</fullName>
    </submittedName>
</protein>
<name>A0A1I0ZMN5_9FLAO</name>
<dbReference type="SUPFAM" id="SSF54060">
    <property type="entry name" value="His-Me finger endonucleases"/>
    <property type="match status" value="1"/>
</dbReference>
<keyword evidence="8" id="KW-1185">Reference proteome</keyword>
<dbReference type="InterPro" id="IPR007346">
    <property type="entry name" value="Endonuclease-I"/>
</dbReference>
<dbReference type="InterPro" id="IPR044925">
    <property type="entry name" value="His-Me_finger_sf"/>
</dbReference>
<keyword evidence="4" id="KW-0378">Hydrolase</keyword>
<evidence type="ECO:0000256" key="5">
    <source>
        <dbReference type="SAM" id="SignalP"/>
    </source>
</evidence>
<dbReference type="InterPro" id="IPR026444">
    <property type="entry name" value="Secre_tail"/>
</dbReference>
<evidence type="ECO:0000256" key="3">
    <source>
        <dbReference type="ARBA" id="ARBA00022729"/>
    </source>
</evidence>
<dbReference type="Proteomes" id="UP000199604">
    <property type="component" value="Unassembled WGS sequence"/>
</dbReference>
<dbReference type="OrthoDB" id="5485925at2"/>
<dbReference type="RefSeq" id="WP_091477302.1">
    <property type="nucleotide sequence ID" value="NZ_FOJT01000006.1"/>
</dbReference>
<gene>
    <name evidence="7" type="ORF">SAMN05660845_2275</name>
</gene>
<comment type="similarity">
    <text evidence="1">Belongs to the EndA/NucM nuclease family.</text>
</comment>
<evidence type="ECO:0000256" key="4">
    <source>
        <dbReference type="ARBA" id="ARBA00022801"/>
    </source>
</evidence>
<dbReference type="GO" id="GO:0016787">
    <property type="term" value="F:hydrolase activity"/>
    <property type="evidence" value="ECO:0007669"/>
    <property type="project" value="UniProtKB-KW"/>
</dbReference>
<keyword evidence="3 5" id="KW-0732">Signal</keyword>
<reference evidence="8" key="1">
    <citation type="submission" date="2016-10" db="EMBL/GenBank/DDBJ databases">
        <authorList>
            <person name="Varghese N."/>
            <person name="Submissions S."/>
        </authorList>
    </citation>
    <scope>NUCLEOTIDE SEQUENCE [LARGE SCALE GENOMIC DNA]</scope>
    <source>
        <strain evidence="8">DSM 21789</strain>
    </source>
</reference>
<feature type="domain" description="Secretion system C-terminal sorting" evidence="6">
    <location>
        <begin position="291"/>
        <end position="362"/>
    </location>
</feature>
<dbReference type="Pfam" id="PF18962">
    <property type="entry name" value="Por_Secre_tail"/>
    <property type="match status" value="1"/>
</dbReference>
<feature type="signal peptide" evidence="5">
    <location>
        <begin position="1"/>
        <end position="18"/>
    </location>
</feature>
<dbReference type="STRING" id="498292.SAMN05660845_2275"/>
<keyword evidence="2" id="KW-0540">Nuclease</keyword>
<evidence type="ECO:0000313" key="7">
    <source>
        <dbReference type="EMBL" id="SFB26346.1"/>
    </source>
</evidence>